<keyword evidence="13" id="KW-1185">Reference proteome</keyword>
<feature type="binding site" evidence="11">
    <location>
        <position position="291"/>
    </location>
    <ligand>
        <name>Mg(2+)</name>
        <dbReference type="ChEBI" id="CHEBI:18420"/>
    </ligand>
</feature>
<evidence type="ECO:0000256" key="9">
    <source>
        <dbReference type="ARBA" id="ARBA00048540"/>
    </source>
</evidence>
<evidence type="ECO:0000256" key="8">
    <source>
        <dbReference type="ARBA" id="ARBA00031306"/>
    </source>
</evidence>
<evidence type="ECO:0000256" key="7">
    <source>
        <dbReference type="ARBA" id="ARBA00022842"/>
    </source>
</evidence>
<evidence type="ECO:0000256" key="2">
    <source>
        <dbReference type="ARBA" id="ARBA00016337"/>
    </source>
</evidence>
<proteinExistence type="inferred from homology"/>
<dbReference type="HOGENOM" id="CLU_044403_0_0_10"/>
<comment type="cofactor">
    <cofactor evidence="11">
        <name>Mg(2+)</name>
        <dbReference type="ChEBI" id="CHEBI:18420"/>
    </cofactor>
    <cofactor evidence="11">
        <name>Mn(2+)</name>
        <dbReference type="ChEBI" id="CHEBI:29035"/>
    </cofactor>
    <text evidence="11">Magnesium. Can also use manganese.</text>
</comment>
<keyword evidence="6 10" id="KW-0274">FAD</keyword>
<comment type="similarity">
    <text evidence="10">Belongs to the ApbE family.</text>
</comment>
<evidence type="ECO:0000256" key="4">
    <source>
        <dbReference type="ARBA" id="ARBA00022679"/>
    </source>
</evidence>
<dbReference type="Proteomes" id="UP000018439">
    <property type="component" value="Chromosome"/>
</dbReference>
<dbReference type="SUPFAM" id="SSF143631">
    <property type="entry name" value="ApbE-like"/>
    <property type="match status" value="1"/>
</dbReference>
<dbReference type="InterPro" id="IPR003374">
    <property type="entry name" value="ApbE-like_sf"/>
</dbReference>
<evidence type="ECO:0000256" key="11">
    <source>
        <dbReference type="PIRSR" id="PIRSR006268-2"/>
    </source>
</evidence>
<evidence type="ECO:0000256" key="3">
    <source>
        <dbReference type="ARBA" id="ARBA00022630"/>
    </source>
</evidence>
<feature type="binding site" evidence="11">
    <location>
        <position position="169"/>
    </location>
    <ligand>
        <name>Mg(2+)</name>
        <dbReference type="ChEBI" id="CHEBI:18420"/>
    </ligand>
</feature>
<keyword evidence="7 10" id="KW-0460">Magnesium</keyword>
<keyword evidence="12" id="KW-0449">Lipoprotein</keyword>
<dbReference type="PANTHER" id="PTHR30040:SF2">
    <property type="entry name" value="FAD:PROTEIN FMN TRANSFERASE"/>
    <property type="match status" value="1"/>
</dbReference>
<dbReference type="GO" id="GO:0016740">
    <property type="term" value="F:transferase activity"/>
    <property type="evidence" value="ECO:0007669"/>
    <property type="project" value="UniProtKB-UniRule"/>
</dbReference>
<dbReference type="AlphaFoldDB" id="F3ZUX9"/>
<evidence type="ECO:0000256" key="1">
    <source>
        <dbReference type="ARBA" id="ARBA00011955"/>
    </source>
</evidence>
<gene>
    <name evidence="12" type="ORF">Bcop_2279</name>
</gene>
<protein>
    <recommendedName>
        <fullName evidence="2 10">FAD:protein FMN transferase</fullName>
        <ecNumber evidence="1 10">2.7.1.180</ecNumber>
    </recommendedName>
    <alternativeName>
        <fullName evidence="8 10">Flavin transferase</fullName>
    </alternativeName>
</protein>
<dbReference type="PIRSF" id="PIRSF006268">
    <property type="entry name" value="ApbE"/>
    <property type="match status" value="1"/>
</dbReference>
<reference evidence="12 13" key="1">
    <citation type="journal article" date="2011" name="Stand. Genomic Sci.">
        <title>Non-contiguous finished genome sequence of Bacteroides coprosuis type strain (PC139).</title>
        <authorList>
            <person name="Land M."/>
            <person name="Held B."/>
            <person name="Gronow S."/>
            <person name="Abt B."/>
            <person name="Lucas S."/>
            <person name="Del Rio T.G."/>
            <person name="Nolan M."/>
            <person name="Tice H."/>
            <person name="Cheng J.F."/>
            <person name="Pitluck S."/>
            <person name="Liolios K."/>
            <person name="Pagani I."/>
            <person name="Ivanova N."/>
            <person name="Mavromatis K."/>
            <person name="Mikhailova N."/>
            <person name="Pati A."/>
            <person name="Tapia R."/>
            <person name="Han C."/>
            <person name="Goodwin L."/>
            <person name="Chen A."/>
            <person name="Palaniappan K."/>
            <person name="Hauser L."/>
            <person name="Brambilla E.M."/>
            <person name="Rohde M."/>
            <person name="Goker M."/>
            <person name="Detter J.C."/>
            <person name="Woyke T."/>
            <person name="Bristow J."/>
            <person name="Eisen J.A."/>
            <person name="Markowitz V."/>
            <person name="Hugenholtz P."/>
            <person name="Kyrpides N.C."/>
            <person name="Klenk H.P."/>
            <person name="Lapidus A."/>
        </authorList>
    </citation>
    <scope>NUCLEOTIDE SEQUENCE</scope>
    <source>
        <strain evidence="12 13">DSM 18011</strain>
    </source>
</reference>
<dbReference type="InterPro" id="IPR024932">
    <property type="entry name" value="ApbE"/>
</dbReference>
<dbReference type="Pfam" id="PF02424">
    <property type="entry name" value="ApbE"/>
    <property type="match status" value="1"/>
</dbReference>
<evidence type="ECO:0000313" key="13">
    <source>
        <dbReference type="Proteomes" id="UP000018439"/>
    </source>
</evidence>
<evidence type="ECO:0000256" key="6">
    <source>
        <dbReference type="ARBA" id="ARBA00022827"/>
    </source>
</evidence>
<dbReference type="STRING" id="679937.Bcop_2279"/>
<keyword evidence="3 10" id="KW-0285">Flavoprotein</keyword>
<evidence type="ECO:0000256" key="5">
    <source>
        <dbReference type="ARBA" id="ARBA00022723"/>
    </source>
</evidence>
<dbReference type="eggNOG" id="COG1477">
    <property type="taxonomic scope" value="Bacteria"/>
</dbReference>
<dbReference type="EC" id="2.7.1.180" evidence="1 10"/>
<evidence type="ECO:0000313" key="12">
    <source>
        <dbReference type="EMBL" id="EGJ72437.1"/>
    </source>
</evidence>
<keyword evidence="4 10" id="KW-0808">Transferase</keyword>
<comment type="catalytic activity">
    <reaction evidence="9 10">
        <text>L-threonyl-[protein] + FAD = FMN-L-threonyl-[protein] + AMP + H(+)</text>
        <dbReference type="Rhea" id="RHEA:36847"/>
        <dbReference type="Rhea" id="RHEA-COMP:11060"/>
        <dbReference type="Rhea" id="RHEA-COMP:11061"/>
        <dbReference type="ChEBI" id="CHEBI:15378"/>
        <dbReference type="ChEBI" id="CHEBI:30013"/>
        <dbReference type="ChEBI" id="CHEBI:57692"/>
        <dbReference type="ChEBI" id="CHEBI:74257"/>
        <dbReference type="ChEBI" id="CHEBI:456215"/>
        <dbReference type="EC" id="2.7.1.180"/>
    </reaction>
</comment>
<sequence length="339" mass="37823">MTNKIKKNIFWLILLVAGSAWILSNNLDKQKYHKIQGSIFGTIYAITYQYDKDIQPDVTKELDRIDLSLSPFKEQSIISKVNRNEEVELDTLFTNVFKRAQEISKISDGAFDITVAPLVNAWGFGFKKGEFPDSLIVDSLLQYIGYEKIALEKGKIIKENPEIILDCSAIAKGYAVDVIGDLLESKGIKNYMIDIGGEILTKGKNSKGDSWRIGINKPSDDPLSNNQELELIVKIENKALATSGNYRNYYVKDGKKYAHTISPKTGYPVQHSILSSTVLANDCMTADALATAFMVVGLDEAKAILQKVPHVEACFIYTEETSGEYKTFLTEGFKTFVAN</sequence>
<dbReference type="GO" id="GO:0046872">
    <property type="term" value="F:metal ion binding"/>
    <property type="evidence" value="ECO:0007669"/>
    <property type="project" value="UniProtKB-UniRule"/>
</dbReference>
<feature type="binding site" evidence="11">
    <location>
        <position position="287"/>
    </location>
    <ligand>
        <name>Mg(2+)</name>
        <dbReference type="ChEBI" id="CHEBI:18420"/>
    </ligand>
</feature>
<keyword evidence="5 10" id="KW-0479">Metal-binding</keyword>
<dbReference type="PANTHER" id="PTHR30040">
    <property type="entry name" value="THIAMINE BIOSYNTHESIS LIPOPROTEIN APBE"/>
    <property type="match status" value="1"/>
</dbReference>
<name>F3ZUX9_9BACE</name>
<dbReference type="Gene3D" id="3.10.520.10">
    <property type="entry name" value="ApbE-like domains"/>
    <property type="match status" value="1"/>
</dbReference>
<evidence type="ECO:0000256" key="10">
    <source>
        <dbReference type="PIRNR" id="PIRNR006268"/>
    </source>
</evidence>
<dbReference type="OrthoDB" id="9778595at2"/>
<dbReference type="EMBL" id="CM001167">
    <property type="protein sequence ID" value="EGJ72437.1"/>
    <property type="molecule type" value="Genomic_DNA"/>
</dbReference>
<organism evidence="12 13">
    <name type="scientific">Bacteroides coprosuis DSM 18011</name>
    <dbReference type="NCBI Taxonomy" id="679937"/>
    <lineage>
        <taxon>Bacteria</taxon>
        <taxon>Pseudomonadati</taxon>
        <taxon>Bacteroidota</taxon>
        <taxon>Bacteroidia</taxon>
        <taxon>Bacteroidales</taxon>
        <taxon>Bacteroidaceae</taxon>
        <taxon>Bacteroides</taxon>
    </lineage>
</organism>
<accession>F3ZUX9</accession>